<dbReference type="PRINTS" id="PR00449">
    <property type="entry name" value="RASTRNSFRMNG"/>
</dbReference>
<accession>A0A7S1PH82</accession>
<evidence type="ECO:0000256" key="2">
    <source>
        <dbReference type="ARBA" id="ARBA00023134"/>
    </source>
</evidence>
<keyword evidence="1 3" id="KW-0547">Nucleotide-binding</keyword>
<dbReference type="PANTHER" id="PTHR45732:SF7">
    <property type="entry name" value="ADP-RIBOSYLATION FACTOR-LIKE PROTEIN 8"/>
    <property type="match status" value="1"/>
</dbReference>
<organism evidence="5">
    <name type="scientific">Percolomonas cosmopolitus</name>
    <dbReference type="NCBI Taxonomy" id="63605"/>
    <lineage>
        <taxon>Eukaryota</taxon>
        <taxon>Discoba</taxon>
        <taxon>Heterolobosea</taxon>
        <taxon>Tetramitia</taxon>
        <taxon>Eutetramitia</taxon>
        <taxon>Percolomonadidae</taxon>
        <taxon>Percolomonas</taxon>
    </lineage>
</organism>
<dbReference type="InterPro" id="IPR006689">
    <property type="entry name" value="Small_GTPase_ARF/SAR"/>
</dbReference>
<dbReference type="AlphaFoldDB" id="A0A7S1PH82"/>
<dbReference type="CDD" id="cd00882">
    <property type="entry name" value="Ras_like_GTPase"/>
    <property type="match status" value="1"/>
</dbReference>
<proteinExistence type="predicted"/>
<dbReference type="PANTHER" id="PTHR45732">
    <property type="entry name" value="ADP-RIBOSYLATION FACTOR-LIKE PROTEIN 8"/>
    <property type="match status" value="1"/>
</dbReference>
<feature type="binding site" evidence="3">
    <location>
        <begin position="26"/>
        <end position="33"/>
    </location>
    <ligand>
        <name>GTP</name>
        <dbReference type="ChEBI" id="CHEBI:37565"/>
    </ligand>
</feature>
<feature type="binding site" evidence="4">
    <location>
        <position position="50"/>
    </location>
    <ligand>
        <name>Mg(2+)</name>
        <dbReference type="ChEBI" id="CHEBI:18420"/>
    </ligand>
</feature>
<reference evidence="5" key="1">
    <citation type="submission" date="2021-01" db="EMBL/GenBank/DDBJ databases">
        <authorList>
            <person name="Corre E."/>
            <person name="Pelletier E."/>
            <person name="Niang G."/>
            <person name="Scheremetjew M."/>
            <person name="Finn R."/>
            <person name="Kale V."/>
            <person name="Holt S."/>
            <person name="Cochrane G."/>
            <person name="Meng A."/>
            <person name="Brown T."/>
            <person name="Cohen L."/>
        </authorList>
    </citation>
    <scope>NUCLEOTIDE SEQUENCE</scope>
    <source>
        <strain evidence="5">WS</strain>
    </source>
</reference>
<gene>
    <name evidence="5" type="ORF">PCOS0759_LOCUS4117</name>
</gene>
<dbReference type="GO" id="GO:0003924">
    <property type="term" value="F:GTPase activity"/>
    <property type="evidence" value="ECO:0007669"/>
    <property type="project" value="InterPro"/>
</dbReference>
<evidence type="ECO:0000256" key="1">
    <source>
        <dbReference type="ARBA" id="ARBA00022741"/>
    </source>
</evidence>
<name>A0A7S1PH82_9EUKA</name>
<evidence type="ECO:0000313" key="5">
    <source>
        <dbReference type="EMBL" id="CAD9080877.1"/>
    </source>
</evidence>
<keyword evidence="2 3" id="KW-0342">GTP-binding</keyword>
<dbReference type="PROSITE" id="PS51419">
    <property type="entry name" value="RAB"/>
    <property type="match status" value="1"/>
</dbReference>
<dbReference type="SMART" id="SM00177">
    <property type="entry name" value="ARF"/>
    <property type="match status" value="1"/>
</dbReference>
<keyword evidence="4" id="KW-0460">Magnesium</keyword>
<dbReference type="Pfam" id="PF00025">
    <property type="entry name" value="Arf"/>
    <property type="match status" value="1"/>
</dbReference>
<protein>
    <submittedName>
        <fullName evidence="5">Uncharacterized protein</fullName>
    </submittedName>
</protein>
<keyword evidence="4" id="KW-0479">Metal-binding</keyword>
<dbReference type="InterPro" id="IPR027417">
    <property type="entry name" value="P-loop_NTPase"/>
</dbReference>
<dbReference type="GO" id="GO:0046872">
    <property type="term" value="F:metal ion binding"/>
    <property type="evidence" value="ECO:0007669"/>
    <property type="project" value="UniProtKB-KW"/>
</dbReference>
<dbReference type="GO" id="GO:0005525">
    <property type="term" value="F:GTP binding"/>
    <property type="evidence" value="ECO:0007669"/>
    <property type="project" value="UniProtKB-KW"/>
</dbReference>
<dbReference type="SUPFAM" id="SSF52540">
    <property type="entry name" value="P-loop containing nucleoside triphosphate hydrolases"/>
    <property type="match status" value="1"/>
</dbReference>
<dbReference type="EMBL" id="HBGD01004963">
    <property type="protein sequence ID" value="CAD9080877.1"/>
    <property type="molecule type" value="Transcribed_RNA"/>
</dbReference>
<evidence type="ECO:0000256" key="4">
    <source>
        <dbReference type="PIRSR" id="PIRSR606689-2"/>
    </source>
</evidence>
<feature type="binding site" evidence="3">
    <location>
        <position position="77"/>
    </location>
    <ligand>
        <name>GTP</name>
        <dbReference type="ChEBI" id="CHEBI:37565"/>
    </ligand>
</feature>
<feature type="binding site" evidence="4">
    <location>
        <position position="33"/>
    </location>
    <ligand>
        <name>Mg(2+)</name>
        <dbReference type="ChEBI" id="CHEBI:18420"/>
    </ligand>
</feature>
<sequence>MGSLWSYFLESIGFSAFEDMRAGLFGLSNAGKSVLANALKTGEYKEIPPTVGIDEISNVNLQTEHDKKSLQIFDISGDEKMRQEWQQEALLADLVLFAVDGSDMESVKEAVQALDDFVSELPFTKPVFVVMTKLDLAEKGAYVRFDQFQSLLTTNHPLIGMEVSSKTKTNLKELVEKLVAFCKEAKRKR</sequence>
<dbReference type="Gene3D" id="3.40.50.300">
    <property type="entry name" value="P-loop containing nucleotide triphosphate hydrolases"/>
    <property type="match status" value="1"/>
</dbReference>
<evidence type="ECO:0000256" key="3">
    <source>
        <dbReference type="PIRSR" id="PIRSR606689-1"/>
    </source>
</evidence>